<evidence type="ECO:0000256" key="4">
    <source>
        <dbReference type="ARBA" id="ARBA00022989"/>
    </source>
</evidence>
<feature type="transmembrane region" description="Helical" evidence="8">
    <location>
        <begin position="848"/>
        <end position="870"/>
    </location>
</feature>
<evidence type="ECO:0000256" key="5">
    <source>
        <dbReference type="ARBA" id="ARBA00023136"/>
    </source>
</evidence>
<dbReference type="FunFam" id="1.10.287.70:FF:000086">
    <property type="entry name" value="Polycystic kidney disease 2"/>
    <property type="match status" value="1"/>
</dbReference>
<dbReference type="PANTHER" id="PTHR10877:SF134">
    <property type="entry name" value="POLYCYSTIN-1-LIKE PROTEIN 2"/>
    <property type="match status" value="1"/>
</dbReference>
<protein>
    <submittedName>
        <fullName evidence="10">PKD1L2 isoform 3</fullName>
    </submittedName>
</protein>
<keyword evidence="3 8" id="KW-0812">Transmembrane</keyword>
<dbReference type="InterPro" id="IPR046791">
    <property type="entry name" value="Polycystin_dom"/>
</dbReference>
<dbReference type="Pfam" id="PF02010">
    <property type="entry name" value="REJ"/>
    <property type="match status" value="1"/>
</dbReference>
<evidence type="ECO:0000313" key="10">
    <source>
        <dbReference type="EMBL" id="PNJ61995.1"/>
    </source>
</evidence>
<comment type="caution">
    <text evidence="10">The sequence shown here is derived from an EMBL/GenBank/DDBJ whole genome shotgun (WGS) entry which is preliminary data.</text>
</comment>
<organism evidence="10">
    <name type="scientific">Pongo abelii</name>
    <name type="common">Sumatran orangutan</name>
    <name type="synonym">Pongo pygmaeus abelii</name>
    <dbReference type="NCBI Taxonomy" id="9601"/>
    <lineage>
        <taxon>Eukaryota</taxon>
        <taxon>Metazoa</taxon>
        <taxon>Chordata</taxon>
        <taxon>Craniata</taxon>
        <taxon>Vertebrata</taxon>
        <taxon>Euteleostomi</taxon>
        <taxon>Mammalia</taxon>
        <taxon>Eutheria</taxon>
        <taxon>Euarchontoglires</taxon>
        <taxon>Primates</taxon>
        <taxon>Haplorrhini</taxon>
        <taxon>Catarrhini</taxon>
        <taxon>Hominidae</taxon>
        <taxon>Pongo</taxon>
    </lineage>
</organism>
<feature type="domain" description="REJ" evidence="9">
    <location>
        <begin position="1"/>
        <end position="438"/>
    </location>
</feature>
<evidence type="ECO:0000256" key="6">
    <source>
        <dbReference type="ARBA" id="ARBA00023180"/>
    </source>
</evidence>
<evidence type="ECO:0000259" key="9">
    <source>
        <dbReference type="PROSITE" id="PS51111"/>
    </source>
</evidence>
<dbReference type="AlphaFoldDB" id="A0A2J8VWV2"/>
<gene>
    <name evidence="10" type="ORF">CR201_G0015501</name>
</gene>
<sequence length="972" mass="107079">MGEGSPVAMFSWYLDNTPTEQADSLPDACRLRGFWPRSLTLLQSNTSMLLLNSSFLQSWGEVIRIRATALTRHAYGEDTYVISTLPPPEVPACTIAPEEGTVLTSFAIFCNASTALGPLEFCFCLESGSCLHCGPEPVLPSVYLPLGKENNDFVLTVVISATNRAGDTQQTQAVAKVALGDTCVEDVAFQAAVSEKVPTALQGKGGPEQLLQLAKAVSSVLNQEHESQGSGQSLSMDVRQKVREQVLRSLTAITTGLEDVQRVQELAEVLREVTCRSKELTPSAQWEASLALQHASEALLTVSAKAHPEDQRRQAATRDLFQAVGSVLEASLSNRPEEPVEASGSQIATVPRLLGVVGHVQTALLLGKLPEGLPAMLATPSISVYTNRIQPWSWQGSSLRIDAADSATFTLPAASSLGSLEDGQEPVDIKMMSFPKSPFPAQSHFDVSGTVGGLRVTSPGGQLIPMKNLSENIEVEVWGVVKTYLGFLWMLLLMAYGQRDPSAYHLNRHLEHSFTRGFSGVLGFREFFEWANTTLVSNLYGHPPGFITDGNSKLVGSAQIRQVRVRESSCPLAQQLQASLNGCRAPYSLDAEDLADYGEGWNATALSNGSSFPQAWQYQSQDKRRGYPIWGKLTVYRGGGYVVPLGTDCQSASRILRYLFDNTWLDALTRAVFVEFTVYNANVNLFCIVTLTLETSALGTFFTHTALQSLRLYPFTDGWHPFVLAAELIYFLFLRYYMVVQGKHMRKQTWGYFRSKWNLLELAIILASWSALAVFVKRAVLAERDLQRCRNHSEEGISFSETAAADATLGYIIAFLVLLSTVKLWHLLRLNPKMNMITAALCRAWGDISGFVIVILTMLLAYSIASNLIFGWKLRSYKTLFDAAETMISLQLGIFNYEEVLDYSPVLGSFLIGSCIVFMTFVVLNLFISVILVAFSEEQKYYQLSEEGEIVDLLLMKILSFLGIKSQALPKV</sequence>
<dbReference type="InterPro" id="IPR003915">
    <property type="entry name" value="PKD_2"/>
</dbReference>
<feature type="disulfide bond" evidence="7">
    <location>
        <begin position="570"/>
        <end position="583"/>
    </location>
</feature>
<evidence type="ECO:0000256" key="8">
    <source>
        <dbReference type="SAM" id="Phobius"/>
    </source>
</evidence>
<dbReference type="InterPro" id="IPR014010">
    <property type="entry name" value="REJ_dom"/>
</dbReference>
<keyword evidence="4 8" id="KW-1133">Transmembrane helix</keyword>
<feature type="transmembrane region" description="Helical" evidence="8">
    <location>
        <begin position="719"/>
        <end position="738"/>
    </location>
</feature>
<dbReference type="Pfam" id="PF08016">
    <property type="entry name" value="PKD_channel"/>
    <property type="match status" value="1"/>
</dbReference>
<dbReference type="GO" id="GO:0050982">
    <property type="term" value="P:detection of mechanical stimulus"/>
    <property type="evidence" value="ECO:0007669"/>
    <property type="project" value="TreeGrafter"/>
</dbReference>
<name>A0A2J8VWV2_PONAB</name>
<evidence type="ECO:0000256" key="1">
    <source>
        <dbReference type="ARBA" id="ARBA00004141"/>
    </source>
</evidence>
<dbReference type="Gene3D" id="1.10.287.70">
    <property type="match status" value="1"/>
</dbReference>
<dbReference type="PRINTS" id="PR01433">
    <property type="entry name" value="POLYCYSTIN2"/>
</dbReference>
<dbReference type="PANTHER" id="PTHR10877">
    <property type="entry name" value="POLYCYSTIN FAMILY MEMBER"/>
    <property type="match status" value="1"/>
</dbReference>
<dbReference type="EMBL" id="NDHI03003408">
    <property type="protein sequence ID" value="PNJ61995.1"/>
    <property type="molecule type" value="Genomic_DNA"/>
</dbReference>
<dbReference type="GO" id="GO:0005262">
    <property type="term" value="F:calcium channel activity"/>
    <property type="evidence" value="ECO:0007669"/>
    <property type="project" value="TreeGrafter"/>
</dbReference>
<dbReference type="InterPro" id="IPR013122">
    <property type="entry name" value="PKD1_2_channel"/>
</dbReference>
<evidence type="ECO:0000256" key="2">
    <source>
        <dbReference type="ARBA" id="ARBA00007200"/>
    </source>
</evidence>
<dbReference type="GO" id="GO:0005509">
    <property type="term" value="F:calcium ion binding"/>
    <property type="evidence" value="ECO:0007669"/>
    <property type="project" value="InterPro"/>
</dbReference>
<evidence type="ECO:0000256" key="7">
    <source>
        <dbReference type="PIRSR" id="PIRSR603915-2"/>
    </source>
</evidence>
<dbReference type="InterPro" id="IPR051223">
    <property type="entry name" value="Polycystin"/>
</dbReference>
<dbReference type="Pfam" id="PF20519">
    <property type="entry name" value="Polycystin_dom"/>
    <property type="match status" value="1"/>
</dbReference>
<feature type="transmembrane region" description="Helical" evidence="8">
    <location>
        <begin position="477"/>
        <end position="496"/>
    </location>
</feature>
<dbReference type="InterPro" id="IPR002859">
    <property type="entry name" value="PKD/REJ-like"/>
</dbReference>
<feature type="transmembrane region" description="Helical" evidence="8">
    <location>
        <begin position="910"/>
        <end position="935"/>
    </location>
</feature>
<dbReference type="GO" id="GO:0016020">
    <property type="term" value="C:membrane"/>
    <property type="evidence" value="ECO:0007669"/>
    <property type="project" value="UniProtKB-SubCell"/>
</dbReference>
<keyword evidence="6" id="KW-0325">Glycoprotein</keyword>
<reference evidence="10" key="1">
    <citation type="submission" date="2017-12" db="EMBL/GenBank/DDBJ databases">
        <title>High-resolution comparative analysis of great ape genomes.</title>
        <authorList>
            <person name="Pollen A."/>
            <person name="Hastie A."/>
            <person name="Hormozdiari F."/>
            <person name="Dougherty M."/>
            <person name="Liu R."/>
            <person name="Chaisson M."/>
            <person name="Hoppe E."/>
            <person name="Hill C."/>
            <person name="Pang A."/>
            <person name="Hillier L."/>
            <person name="Baker C."/>
            <person name="Armstrong J."/>
            <person name="Shendure J."/>
            <person name="Paten B."/>
            <person name="Wilson R."/>
            <person name="Chao H."/>
            <person name="Schneider V."/>
            <person name="Ventura M."/>
            <person name="Kronenberg Z."/>
            <person name="Murali S."/>
            <person name="Gordon D."/>
            <person name="Cantsilieris S."/>
            <person name="Munson K."/>
            <person name="Nelson B."/>
            <person name="Raja A."/>
            <person name="Underwood J."/>
            <person name="Diekhans M."/>
            <person name="Fiddes I."/>
            <person name="Haussler D."/>
            <person name="Eichler E."/>
        </authorList>
    </citation>
    <scope>NUCLEOTIDE SEQUENCE [LARGE SCALE GENOMIC DNA]</scope>
    <source>
        <strain evidence="10">Susie</strain>
    </source>
</reference>
<dbReference type="PROSITE" id="PS51111">
    <property type="entry name" value="REJ"/>
    <property type="match status" value="1"/>
</dbReference>
<keyword evidence="5 8" id="KW-0472">Membrane</keyword>
<comment type="similarity">
    <text evidence="2">Belongs to the polycystin family.</text>
</comment>
<accession>A0A2J8VWV2</accession>
<feature type="transmembrane region" description="Helical" evidence="8">
    <location>
        <begin position="685"/>
        <end position="707"/>
    </location>
</feature>
<evidence type="ECO:0000256" key="3">
    <source>
        <dbReference type="ARBA" id="ARBA00022692"/>
    </source>
</evidence>
<comment type="subcellular location">
    <subcellularLocation>
        <location evidence="1">Membrane</location>
        <topology evidence="1">Multi-pass membrane protein</topology>
    </subcellularLocation>
</comment>
<feature type="transmembrane region" description="Helical" evidence="8">
    <location>
        <begin position="808"/>
        <end position="828"/>
    </location>
</feature>
<feature type="transmembrane region" description="Helical" evidence="8">
    <location>
        <begin position="759"/>
        <end position="776"/>
    </location>
</feature>
<proteinExistence type="inferred from homology"/>